<dbReference type="Pfam" id="PF11014">
    <property type="entry name" value="DUF2852"/>
    <property type="match status" value="1"/>
</dbReference>
<reference evidence="2 3" key="1">
    <citation type="submission" date="2019-06" db="EMBL/GenBank/DDBJ databases">
        <title>Genome of new Rhodobacteraceae sp. SM1903.</title>
        <authorList>
            <person name="Ren X."/>
        </authorList>
    </citation>
    <scope>NUCLEOTIDE SEQUENCE [LARGE SCALE GENOMIC DNA]</scope>
    <source>
        <strain evidence="2 3">SM1903</strain>
    </source>
</reference>
<dbReference type="EMBL" id="VFFF01000001">
    <property type="protein sequence ID" value="TNY32467.1"/>
    <property type="molecule type" value="Genomic_DNA"/>
</dbReference>
<keyword evidence="3" id="KW-1185">Reference proteome</keyword>
<gene>
    <name evidence="2" type="ORF">FHY64_04025</name>
</gene>
<comment type="caution">
    <text evidence="2">The sequence shown here is derived from an EMBL/GenBank/DDBJ whole genome shotgun (WGS) entry which is preliminary data.</text>
</comment>
<dbReference type="RefSeq" id="WP_140193145.1">
    <property type="nucleotide sequence ID" value="NZ_CP065915.1"/>
</dbReference>
<feature type="transmembrane region" description="Helical" evidence="1">
    <location>
        <begin position="73"/>
        <end position="106"/>
    </location>
</feature>
<dbReference type="OrthoDB" id="9806878at2"/>
<feature type="transmembrane region" description="Helical" evidence="1">
    <location>
        <begin position="21"/>
        <end position="53"/>
    </location>
</feature>
<keyword evidence="1" id="KW-1133">Transmembrane helix</keyword>
<evidence type="ECO:0000313" key="2">
    <source>
        <dbReference type="EMBL" id="TNY32467.1"/>
    </source>
</evidence>
<evidence type="ECO:0000256" key="1">
    <source>
        <dbReference type="SAM" id="Phobius"/>
    </source>
</evidence>
<dbReference type="AlphaFoldDB" id="A0A5C5GEJ4"/>
<sequence>MSISEYARPREDQSGDFALKALRIVFFTGFSIVATVLGFVFIPPAGVVIAALVAWKGFDEIFLTEERFGLRALSFIAFSGFATVATILGFVFLPPSGVALAIYFIWRGFTRFGASGDTAADVRDEGPKVPAPTGNSAFDAYRDDTLRRLEQERANFEAFLVRLRAAKDASEFDDFLDARAARVAAEGSDHHLER</sequence>
<keyword evidence="1" id="KW-0812">Transmembrane</keyword>
<evidence type="ECO:0000313" key="3">
    <source>
        <dbReference type="Proteomes" id="UP000314011"/>
    </source>
</evidence>
<name>A0A5C5GEJ4_9RHOB</name>
<dbReference type="Proteomes" id="UP000314011">
    <property type="component" value="Unassembled WGS sequence"/>
</dbReference>
<dbReference type="InterPro" id="IPR021273">
    <property type="entry name" value="DUF2852"/>
</dbReference>
<accession>A0A5C5GEJ4</accession>
<keyword evidence="1" id="KW-0472">Membrane</keyword>
<protein>
    <submittedName>
        <fullName evidence="2">DUF2852 domain-containing protein</fullName>
    </submittedName>
</protein>
<proteinExistence type="predicted"/>
<organism evidence="2 3">
    <name type="scientific">Pelagovum pacificum</name>
    <dbReference type="NCBI Taxonomy" id="2588711"/>
    <lineage>
        <taxon>Bacteria</taxon>
        <taxon>Pseudomonadati</taxon>
        <taxon>Pseudomonadota</taxon>
        <taxon>Alphaproteobacteria</taxon>
        <taxon>Rhodobacterales</taxon>
        <taxon>Paracoccaceae</taxon>
        <taxon>Pelagovum</taxon>
    </lineage>
</organism>